<dbReference type="InterPro" id="IPR000868">
    <property type="entry name" value="Isochorismatase-like_dom"/>
</dbReference>
<dbReference type="EMBL" id="FUXC01000013">
    <property type="protein sequence ID" value="SKA02199.1"/>
    <property type="molecule type" value="Genomic_DNA"/>
</dbReference>
<dbReference type="Proteomes" id="UP000190395">
    <property type="component" value="Unassembled WGS sequence"/>
</dbReference>
<keyword evidence="4" id="KW-1185">Reference proteome</keyword>
<dbReference type="GO" id="GO:0016787">
    <property type="term" value="F:hydrolase activity"/>
    <property type="evidence" value="ECO:0007669"/>
    <property type="project" value="UniProtKB-KW"/>
</dbReference>
<dbReference type="GeneID" id="303368181"/>
<dbReference type="InterPro" id="IPR036380">
    <property type="entry name" value="Isochorismatase-like_sf"/>
</dbReference>
<dbReference type="InterPro" id="IPR050272">
    <property type="entry name" value="Isochorismatase-like_hydrls"/>
</dbReference>
<dbReference type="AlphaFoldDB" id="A0A1T4QEN7"/>
<accession>A0A1T4QEN7</accession>
<dbReference type="SUPFAM" id="SSF52499">
    <property type="entry name" value="Isochorismatase-like hydrolases"/>
    <property type="match status" value="1"/>
</dbReference>
<sequence length="184" mass="20549">MKKDDLLLIVDMQNVYARGGKWECLDTEGAAQNLQKIIAHGLKNVIFTRFIANETSPKGVWADYNKKYSDVNSDFYANQMLKEFEPSLKKFPLYTKSVYSSLAIPEVLEACKKAGRVVIGGVVAECCVLSTVFALIDEGIYTVYLTDGTSGLDKPKEDAVKLTFSGLSPLHLKMMTTQEYLQEK</sequence>
<reference evidence="3 4" key="1">
    <citation type="submission" date="2017-02" db="EMBL/GenBank/DDBJ databases">
        <authorList>
            <person name="Peterson S.W."/>
        </authorList>
    </citation>
    <scope>NUCLEOTIDE SEQUENCE [LARGE SCALE GENOMIC DNA]</scope>
    <source>
        <strain evidence="3 4">ATCC BAA-909</strain>
    </source>
</reference>
<dbReference type="Gene3D" id="3.40.50.850">
    <property type="entry name" value="Isochorismatase-like"/>
    <property type="match status" value="1"/>
</dbReference>
<protein>
    <submittedName>
        <fullName evidence="3">Nicotinamidase-related amidase</fullName>
    </submittedName>
</protein>
<evidence type="ECO:0000313" key="3">
    <source>
        <dbReference type="EMBL" id="SKA02199.1"/>
    </source>
</evidence>
<dbReference type="RefSeq" id="WP_078931693.1">
    <property type="nucleotide sequence ID" value="NZ_FUXC01000013.1"/>
</dbReference>
<organism evidence="3 4">
    <name type="scientific">Treponema berlinense</name>
    <dbReference type="NCBI Taxonomy" id="225004"/>
    <lineage>
        <taxon>Bacteria</taxon>
        <taxon>Pseudomonadati</taxon>
        <taxon>Spirochaetota</taxon>
        <taxon>Spirochaetia</taxon>
        <taxon>Spirochaetales</taxon>
        <taxon>Treponemataceae</taxon>
        <taxon>Treponema</taxon>
    </lineage>
</organism>
<dbReference type="STRING" id="225004.SAMN02745152_01954"/>
<dbReference type="PANTHER" id="PTHR43540">
    <property type="entry name" value="PEROXYUREIDOACRYLATE/UREIDOACRYLATE AMIDOHYDROLASE-RELATED"/>
    <property type="match status" value="1"/>
</dbReference>
<evidence type="ECO:0000259" key="2">
    <source>
        <dbReference type="Pfam" id="PF00857"/>
    </source>
</evidence>
<name>A0A1T4QEN7_9SPIR</name>
<proteinExistence type="predicted"/>
<gene>
    <name evidence="3" type="ORF">SAMN02745152_01954</name>
</gene>
<dbReference type="PANTHER" id="PTHR43540:SF6">
    <property type="entry name" value="ISOCHORISMATASE-LIKE DOMAIN-CONTAINING PROTEIN"/>
    <property type="match status" value="1"/>
</dbReference>
<dbReference type="OrthoDB" id="9789777at2"/>
<feature type="domain" description="Isochorismatase-like" evidence="2">
    <location>
        <begin position="6"/>
        <end position="160"/>
    </location>
</feature>
<evidence type="ECO:0000256" key="1">
    <source>
        <dbReference type="ARBA" id="ARBA00022801"/>
    </source>
</evidence>
<keyword evidence="1" id="KW-0378">Hydrolase</keyword>
<evidence type="ECO:0000313" key="4">
    <source>
        <dbReference type="Proteomes" id="UP000190395"/>
    </source>
</evidence>
<dbReference type="Pfam" id="PF00857">
    <property type="entry name" value="Isochorismatase"/>
    <property type="match status" value="1"/>
</dbReference>